<organism evidence="1 2">
    <name type="scientific">Prevotella pallens</name>
    <dbReference type="NCBI Taxonomy" id="60133"/>
    <lineage>
        <taxon>Bacteria</taxon>
        <taxon>Pseudomonadati</taxon>
        <taxon>Bacteroidota</taxon>
        <taxon>Bacteroidia</taxon>
        <taxon>Bacteroidales</taxon>
        <taxon>Prevotellaceae</taxon>
        <taxon>Prevotella</taxon>
    </lineage>
</organism>
<protein>
    <submittedName>
        <fullName evidence="1">Uncharacterized protein</fullName>
    </submittedName>
</protein>
<dbReference type="EMBL" id="UGTP01000001">
    <property type="protein sequence ID" value="SUC12643.1"/>
    <property type="molecule type" value="Genomic_DNA"/>
</dbReference>
<dbReference type="OrthoDB" id="1076572at2"/>
<sequence length="161" mass="18796">MRINFEGIKDTETRAYLFAEVPSGDVIPDGKNDIIKRDRSGHLDKIIDAYRPFLPQSGAVLNSNFIIITPTNRYFYGFSYNKDLAGWHQQIEKGAKLLNVRLGKIVDEKDFLLSDGTKYKLSDCEFERYNFKFKDVNGNWKTHKKRERIDKKCFFADNIET</sequence>
<evidence type="ECO:0000313" key="1">
    <source>
        <dbReference type="EMBL" id="SUC12643.1"/>
    </source>
</evidence>
<dbReference type="AlphaFoldDB" id="A0A379F2I5"/>
<gene>
    <name evidence="1" type="ORF">NCTC13043_01250</name>
</gene>
<dbReference type="Proteomes" id="UP000254235">
    <property type="component" value="Unassembled WGS sequence"/>
</dbReference>
<reference evidence="1 2" key="1">
    <citation type="submission" date="2018-06" db="EMBL/GenBank/DDBJ databases">
        <authorList>
            <consortium name="Pathogen Informatics"/>
            <person name="Doyle S."/>
        </authorList>
    </citation>
    <scope>NUCLEOTIDE SEQUENCE [LARGE SCALE GENOMIC DNA]</scope>
    <source>
        <strain evidence="1 2">NCTC13043</strain>
    </source>
</reference>
<evidence type="ECO:0000313" key="2">
    <source>
        <dbReference type="Proteomes" id="UP000254235"/>
    </source>
</evidence>
<dbReference type="RefSeq" id="WP_115083380.1">
    <property type="nucleotide sequence ID" value="NZ_UGTP01000001.1"/>
</dbReference>
<dbReference type="GeneID" id="78570938"/>
<name>A0A379F2I5_9BACT</name>
<accession>A0A379F2I5</accession>
<proteinExistence type="predicted"/>